<dbReference type="EMBL" id="CP108110">
    <property type="protein sequence ID" value="WUQ85635.1"/>
    <property type="molecule type" value="Genomic_DNA"/>
</dbReference>
<gene>
    <name evidence="11" type="primary">asnB</name>
    <name evidence="11" type="ORF">OHA16_23310</name>
</gene>
<accession>A0ABZ1U4Z9</accession>
<dbReference type="EC" id="6.3.5.4" evidence="3"/>
<evidence type="ECO:0000256" key="2">
    <source>
        <dbReference type="ARBA" id="ARBA00005752"/>
    </source>
</evidence>
<evidence type="ECO:0000313" key="11">
    <source>
        <dbReference type="EMBL" id="WUQ85635.1"/>
    </source>
</evidence>
<dbReference type="Pfam" id="PF00733">
    <property type="entry name" value="Asn_synthase"/>
    <property type="match status" value="1"/>
</dbReference>
<keyword evidence="7" id="KW-0315">Glutamine amidotransferase</keyword>
<keyword evidence="11" id="KW-0436">Ligase</keyword>
<evidence type="ECO:0000256" key="4">
    <source>
        <dbReference type="ARBA" id="ARBA00022741"/>
    </source>
</evidence>
<protein>
    <recommendedName>
        <fullName evidence="3">asparagine synthase (glutamine-hydrolyzing)</fullName>
        <ecNumber evidence="3">6.3.5.4</ecNumber>
    </recommendedName>
</protein>
<dbReference type="InterPro" id="IPR014729">
    <property type="entry name" value="Rossmann-like_a/b/a_fold"/>
</dbReference>
<evidence type="ECO:0000256" key="9">
    <source>
        <dbReference type="SAM" id="MobiDB-lite"/>
    </source>
</evidence>
<dbReference type="PANTHER" id="PTHR43284">
    <property type="entry name" value="ASPARAGINE SYNTHETASE (GLUTAMINE-HYDROLYZING)"/>
    <property type="match status" value="1"/>
</dbReference>
<evidence type="ECO:0000256" key="1">
    <source>
        <dbReference type="ARBA" id="ARBA00005187"/>
    </source>
</evidence>
<comment type="catalytic activity">
    <reaction evidence="8">
        <text>L-aspartate + L-glutamine + ATP + H2O = L-asparagine + L-glutamate + AMP + diphosphate + H(+)</text>
        <dbReference type="Rhea" id="RHEA:12228"/>
        <dbReference type="ChEBI" id="CHEBI:15377"/>
        <dbReference type="ChEBI" id="CHEBI:15378"/>
        <dbReference type="ChEBI" id="CHEBI:29985"/>
        <dbReference type="ChEBI" id="CHEBI:29991"/>
        <dbReference type="ChEBI" id="CHEBI:30616"/>
        <dbReference type="ChEBI" id="CHEBI:33019"/>
        <dbReference type="ChEBI" id="CHEBI:58048"/>
        <dbReference type="ChEBI" id="CHEBI:58359"/>
        <dbReference type="ChEBI" id="CHEBI:456215"/>
        <dbReference type="EC" id="6.3.5.4"/>
    </reaction>
</comment>
<dbReference type="Proteomes" id="UP001432222">
    <property type="component" value="Chromosome"/>
</dbReference>
<dbReference type="InterPro" id="IPR001962">
    <property type="entry name" value="Asn_synthase"/>
</dbReference>
<dbReference type="InterPro" id="IPR051786">
    <property type="entry name" value="ASN_synthetase/amidase"/>
</dbReference>
<feature type="domain" description="Glutamine amidotransferase type-2" evidence="10">
    <location>
        <begin position="2"/>
        <end position="217"/>
    </location>
</feature>
<reference evidence="11" key="1">
    <citation type="submission" date="2022-10" db="EMBL/GenBank/DDBJ databases">
        <title>The complete genomes of actinobacterial strains from the NBC collection.</title>
        <authorList>
            <person name="Joergensen T.S."/>
            <person name="Alvarez Arevalo M."/>
            <person name="Sterndorff E.B."/>
            <person name="Faurdal D."/>
            <person name="Vuksanovic O."/>
            <person name="Mourched A.-S."/>
            <person name="Charusanti P."/>
            <person name="Shaw S."/>
            <person name="Blin K."/>
            <person name="Weber T."/>
        </authorList>
    </citation>
    <scope>NUCLEOTIDE SEQUENCE</scope>
    <source>
        <strain evidence="11">NBC_00222</strain>
    </source>
</reference>
<organism evidence="11 12">
    <name type="scientific">Kitasatospora purpeofusca</name>
    <dbReference type="NCBI Taxonomy" id="67352"/>
    <lineage>
        <taxon>Bacteria</taxon>
        <taxon>Bacillati</taxon>
        <taxon>Actinomycetota</taxon>
        <taxon>Actinomycetes</taxon>
        <taxon>Kitasatosporales</taxon>
        <taxon>Streptomycetaceae</taxon>
        <taxon>Kitasatospora</taxon>
    </lineage>
</organism>
<dbReference type="SUPFAM" id="SSF56235">
    <property type="entry name" value="N-terminal nucleophile aminohydrolases (Ntn hydrolases)"/>
    <property type="match status" value="1"/>
</dbReference>
<evidence type="ECO:0000256" key="3">
    <source>
        <dbReference type="ARBA" id="ARBA00012737"/>
    </source>
</evidence>
<dbReference type="PANTHER" id="PTHR43284:SF1">
    <property type="entry name" value="ASPARAGINE SYNTHETASE"/>
    <property type="match status" value="1"/>
</dbReference>
<keyword evidence="4" id="KW-0547">Nucleotide-binding</keyword>
<dbReference type="PROSITE" id="PS51278">
    <property type="entry name" value="GATASE_TYPE_2"/>
    <property type="match status" value="1"/>
</dbReference>
<proteinExistence type="inferred from homology"/>
<dbReference type="SUPFAM" id="SSF52402">
    <property type="entry name" value="Adenine nucleotide alpha hydrolases-like"/>
    <property type="match status" value="1"/>
</dbReference>
<dbReference type="InterPro" id="IPR017932">
    <property type="entry name" value="GATase_2_dom"/>
</dbReference>
<evidence type="ECO:0000256" key="6">
    <source>
        <dbReference type="ARBA" id="ARBA00022888"/>
    </source>
</evidence>
<evidence type="ECO:0000256" key="7">
    <source>
        <dbReference type="ARBA" id="ARBA00022962"/>
    </source>
</evidence>
<name>A0ABZ1U4Z9_9ACTN</name>
<dbReference type="Gene3D" id="3.40.50.620">
    <property type="entry name" value="HUPs"/>
    <property type="match status" value="1"/>
</dbReference>
<dbReference type="Pfam" id="PF13537">
    <property type="entry name" value="GATase_7"/>
    <property type="match status" value="1"/>
</dbReference>
<keyword evidence="6" id="KW-0028">Amino-acid biosynthesis</keyword>
<keyword evidence="5" id="KW-0067">ATP-binding</keyword>
<dbReference type="InterPro" id="IPR006426">
    <property type="entry name" value="Asn_synth_AEB"/>
</dbReference>
<dbReference type="InterPro" id="IPR029055">
    <property type="entry name" value="Ntn_hydrolases_N"/>
</dbReference>
<evidence type="ECO:0000256" key="5">
    <source>
        <dbReference type="ARBA" id="ARBA00022840"/>
    </source>
</evidence>
<evidence type="ECO:0000313" key="12">
    <source>
        <dbReference type="Proteomes" id="UP001432222"/>
    </source>
</evidence>
<evidence type="ECO:0000259" key="10">
    <source>
        <dbReference type="PROSITE" id="PS51278"/>
    </source>
</evidence>
<dbReference type="Gene3D" id="3.60.20.10">
    <property type="entry name" value="Glutamine Phosphoribosylpyrophosphate, subunit 1, domain 1"/>
    <property type="match status" value="1"/>
</dbReference>
<dbReference type="CDD" id="cd00712">
    <property type="entry name" value="AsnB"/>
    <property type="match status" value="1"/>
</dbReference>
<keyword evidence="12" id="KW-1185">Reference proteome</keyword>
<dbReference type="CDD" id="cd01991">
    <property type="entry name" value="Asn_synthase_B_C"/>
    <property type="match status" value="1"/>
</dbReference>
<dbReference type="PIRSF" id="PIRSF001589">
    <property type="entry name" value="Asn_synthetase_glu-h"/>
    <property type="match status" value="1"/>
</dbReference>
<comment type="pathway">
    <text evidence="1">Amino-acid biosynthesis; L-asparagine biosynthesis; L-asparagine from L-aspartate (L-Gln route): step 1/1.</text>
</comment>
<evidence type="ECO:0000256" key="8">
    <source>
        <dbReference type="ARBA" id="ARBA00048741"/>
    </source>
</evidence>
<feature type="region of interest" description="Disordered" evidence="9">
    <location>
        <begin position="19"/>
        <end position="38"/>
    </location>
</feature>
<keyword evidence="6" id="KW-0061">Asparagine biosynthesis</keyword>
<sequence>MCGIAAVFLLGGRPARPEDHGTVARMSERQHSRGPDGTALLRRPTYSLAFNRLAVFAAESGAQPFVSEGFSQVTMVNGEIYNFRELRERWTGPVTDSSDCSVVHDLLPVLGPELFGALRGMFAVVGVDERARKLTLARDHFGTKPLFYAVRDGRVHVASELKALFAPGAVPCVPDWAFALQDAHFSLVSHYSDDRARTYFDGVCEVPPASTVTIDLDTGRVTTWRFWQPEFQDGGEPDEDPAPYVERYRHLLDQAVVRACMAEQPPVVQLSGGIDSVAVAALAARHRDIRLWTVLSPTSVATGDFRAAARAADHLGLPFHWVDATETERDLSVDDWQQILWQTETPLADPGFLYRLLMSRAIAENSHPAKAVLSGQGSDEFNGGYTTALAPPGRPNWRGFLESLDDRRRRTLLNAAPGAVTEISRGATEGCLRTSWLAELVESPATDLYQEYIDRKLYDLRLYNCWCDDRTSAAHGLESRPAFLDVDLVDFSLSVPPALRGRLFDDKAILRRAVRGLVPDDLADRPKVPFYAGAARSTGLAALANLLERGQDRLVELATSGTVTAGVLDPDALRRAIRKAVRHPQRDGVQRLLRLLSLGALELVLTGQREPHPGFGASAPVGTAGRGGVDPEAVAGRVGAARATVPVGVRFALDADIRLMREHGADRSDKVYLLRRGRLEYSLDPAVDASLADLVPRLVEPATVEQLALRAGRPVEEVRAGVADLLHHRVLRTLPAETAGGPAA</sequence>
<feature type="compositionally biased region" description="Basic and acidic residues" evidence="9">
    <location>
        <begin position="19"/>
        <end position="34"/>
    </location>
</feature>
<dbReference type="GO" id="GO:0004066">
    <property type="term" value="F:asparagine synthase (glutamine-hydrolyzing) activity"/>
    <property type="evidence" value="ECO:0007669"/>
    <property type="project" value="UniProtKB-EC"/>
</dbReference>
<dbReference type="RefSeq" id="WP_328956370.1">
    <property type="nucleotide sequence ID" value="NZ_CP108110.1"/>
</dbReference>
<comment type="similarity">
    <text evidence="2">Belongs to the asparagine synthetase family.</text>
</comment>
<dbReference type="NCBIfam" id="TIGR01536">
    <property type="entry name" value="asn_synth_AEB"/>
    <property type="match status" value="1"/>
</dbReference>
<dbReference type="InterPro" id="IPR033738">
    <property type="entry name" value="AsnB_N"/>
</dbReference>